<proteinExistence type="predicted"/>
<dbReference type="Proteomes" id="UP000228964">
    <property type="component" value="Unassembled WGS sequence"/>
</dbReference>
<evidence type="ECO:0000313" key="1">
    <source>
        <dbReference type="EMBL" id="PIT94730.1"/>
    </source>
</evidence>
<accession>A0A2M6WPM6</accession>
<dbReference type="AlphaFoldDB" id="A0A2M6WPM6"/>
<organism evidence="1 2">
    <name type="scientific">Candidatus Falkowbacteria bacterium CG10_big_fil_rev_8_21_14_0_10_38_22</name>
    <dbReference type="NCBI Taxonomy" id="1974564"/>
    <lineage>
        <taxon>Bacteria</taxon>
        <taxon>Candidatus Falkowiibacteriota</taxon>
    </lineage>
</organism>
<gene>
    <name evidence="1" type="ORF">COT96_02750</name>
</gene>
<protein>
    <submittedName>
        <fullName evidence="1">Uncharacterized protein</fullName>
    </submittedName>
</protein>
<evidence type="ECO:0000313" key="2">
    <source>
        <dbReference type="Proteomes" id="UP000228964"/>
    </source>
</evidence>
<sequence length="66" mass="7995">YDRNPDERQVMLVKIIREHIKKRLLNGSDVEDSTDEILLRRLWAIIDQIRDVFMRPELTEGIFTRK</sequence>
<dbReference type="EMBL" id="PFAO01000069">
    <property type="protein sequence ID" value="PIT94730.1"/>
    <property type="molecule type" value="Genomic_DNA"/>
</dbReference>
<comment type="caution">
    <text evidence="1">The sequence shown here is derived from an EMBL/GenBank/DDBJ whole genome shotgun (WGS) entry which is preliminary data.</text>
</comment>
<reference evidence="2" key="1">
    <citation type="submission" date="2017-09" db="EMBL/GenBank/DDBJ databases">
        <title>Depth-based differentiation of microbial function through sediment-hosted aquifers and enrichment of novel symbionts in the deep terrestrial subsurface.</title>
        <authorList>
            <person name="Probst A.J."/>
            <person name="Ladd B."/>
            <person name="Jarett J.K."/>
            <person name="Geller-Mcgrath D.E."/>
            <person name="Sieber C.M.K."/>
            <person name="Emerson J.B."/>
            <person name="Anantharaman K."/>
            <person name="Thomas B.C."/>
            <person name="Malmstrom R."/>
            <person name="Stieglmeier M."/>
            <person name="Klingl A."/>
            <person name="Woyke T."/>
            <person name="Ryan C.M."/>
            <person name="Banfield J.F."/>
        </authorList>
    </citation>
    <scope>NUCLEOTIDE SEQUENCE [LARGE SCALE GENOMIC DNA]</scope>
</reference>
<feature type="non-terminal residue" evidence="1">
    <location>
        <position position="1"/>
    </location>
</feature>
<name>A0A2M6WPM6_9BACT</name>